<evidence type="ECO:0000256" key="1">
    <source>
        <dbReference type="SAM" id="MobiDB-lite"/>
    </source>
</evidence>
<sequence length="89" mass="9770">MAVQFKPGDLVTLKSGGPGMTVDAVEYLNGLERAVCFWFSEEQAHKAVFAVTSLEALEQEPAEARRPERGRTSAPARTRRRPALQIAAE</sequence>
<dbReference type="RefSeq" id="WP_128775606.1">
    <property type="nucleotide sequence ID" value="NZ_RYFI01000001.1"/>
</dbReference>
<comment type="caution">
    <text evidence="2">The sequence shown here is derived from an EMBL/GenBank/DDBJ whole genome shotgun (WGS) entry which is preliminary data.</text>
</comment>
<accession>A0A4Q0MNN3</accession>
<proteinExistence type="predicted"/>
<evidence type="ECO:0000313" key="3">
    <source>
        <dbReference type="Proteomes" id="UP000289708"/>
    </source>
</evidence>
<organism evidence="2 3">
    <name type="scientific">Hansschlegelia zhihuaiae</name>
    <dbReference type="NCBI Taxonomy" id="405005"/>
    <lineage>
        <taxon>Bacteria</taxon>
        <taxon>Pseudomonadati</taxon>
        <taxon>Pseudomonadota</taxon>
        <taxon>Alphaproteobacteria</taxon>
        <taxon>Hyphomicrobiales</taxon>
        <taxon>Methylopilaceae</taxon>
        <taxon>Hansschlegelia</taxon>
    </lineage>
</organism>
<dbReference type="InterPro" id="IPR019226">
    <property type="entry name" value="DUF2158"/>
</dbReference>
<dbReference type="Pfam" id="PF09926">
    <property type="entry name" value="DUF2158"/>
    <property type="match status" value="1"/>
</dbReference>
<evidence type="ECO:0000313" key="2">
    <source>
        <dbReference type="EMBL" id="RXF75428.1"/>
    </source>
</evidence>
<reference evidence="2 3" key="1">
    <citation type="submission" date="2018-12" db="EMBL/GenBank/DDBJ databases">
        <title>bacterium Hansschlegelia zhihuaiae S113.</title>
        <authorList>
            <person name="He J."/>
        </authorList>
    </citation>
    <scope>NUCLEOTIDE SEQUENCE [LARGE SCALE GENOMIC DNA]</scope>
    <source>
        <strain evidence="2 3">S 113</strain>
    </source>
</reference>
<feature type="compositionally biased region" description="Basic and acidic residues" evidence="1">
    <location>
        <begin position="62"/>
        <end position="71"/>
    </location>
</feature>
<dbReference type="AlphaFoldDB" id="A0A4Q0MNN3"/>
<gene>
    <name evidence="2" type="ORF">EK403_00795</name>
</gene>
<protein>
    <submittedName>
        <fullName evidence="2">DUF2158 domain-containing protein</fullName>
    </submittedName>
</protein>
<dbReference type="EMBL" id="RYFI01000001">
    <property type="protein sequence ID" value="RXF75428.1"/>
    <property type="molecule type" value="Genomic_DNA"/>
</dbReference>
<feature type="region of interest" description="Disordered" evidence="1">
    <location>
        <begin position="59"/>
        <end position="89"/>
    </location>
</feature>
<dbReference type="OrthoDB" id="7173769at2"/>
<keyword evidence="3" id="KW-1185">Reference proteome</keyword>
<dbReference type="Proteomes" id="UP000289708">
    <property type="component" value="Unassembled WGS sequence"/>
</dbReference>
<name>A0A4Q0MNN3_9HYPH</name>